<keyword evidence="1" id="KW-0547">Nucleotide-binding</keyword>
<dbReference type="PROSITE" id="PS50043">
    <property type="entry name" value="HTH_LUXR_2"/>
    <property type="match status" value="1"/>
</dbReference>
<dbReference type="Gene3D" id="1.10.10.10">
    <property type="entry name" value="Winged helix-like DNA-binding domain superfamily/Winged helix DNA-binding domain"/>
    <property type="match status" value="1"/>
</dbReference>
<dbReference type="Pfam" id="PF00196">
    <property type="entry name" value="GerE"/>
    <property type="match status" value="1"/>
</dbReference>
<dbReference type="EMBL" id="BAAARV010000079">
    <property type="protein sequence ID" value="GAA2375872.1"/>
    <property type="molecule type" value="Genomic_DNA"/>
</dbReference>
<sequence>MPLWERAEALAELDELSRAGGRVVLVAGEAGIGKTSLIRAFAAKHPTWLGVCDPLVTPRALGPLHDIGRQAGGALASTLGAQEPPGRVFAALLDALAKPRPPIVVVEDLHWADAASLDLLVLLARRIDRLRALLVLTYRDDEAPDHPLHAALAAFPRDVVRRVSLPRLSRDCVAEQAAGRDIDPATVYALTGGNPLLVTEMLGSADPTAGAVGDLILARLRRLPPEARDLAELAAVLQRLDVSGDGPEAALVDRCVAEGVLVAVEGGVGFRHELLRRSVEDALPPGRRRALHLRAVRRLARVEGVDPARLAHHAGLSEDPKSLRLYGGKAAETAAAQGAHREAAAHYRALLAVGGIAGRPFAESLEVFAFQAYLAGQFGEAMAARRRAVAERRGRGEPERVGENERWISRLAWWMGDPAQARLAAEAAVSTLEAAAPGRELAMAYSNRAQLHMLAHELGPAIDLGTRAADLAERVGDPETAVNAGINVATARLLREGPDDGDAPAELVRRHRRAAALGFPDDAARALVNRATSLMWLGDDMPATAAAIEDALAYAAPRDLDGYVQYLLGVRGCVRAERGDWDGALRDAAEALAYPNPDGVAVVPAYLARGRVLSGRGDPGAEGALDRALELALGIAELQRVGAVTIVRAEHFLINGAPDRAADEARRGLALAVSRKHPRYTSEIGLRLWLATGEPVPVVGAFADLVQGDWRSAAQMWGRAGRTMTRVHALAAGDAAAAGEALATLDAAGARRGAEWLRGRLRQRGVTGVPRGPRPATAANAAGLTGRQAEVLRLVAEGRSNAEIAARLALSEKTVQHHVSAVLAKLEVTTRTQAAVAARRLGLG</sequence>
<dbReference type="SUPFAM" id="SSF46894">
    <property type="entry name" value="C-terminal effector domain of the bipartite response regulators"/>
    <property type="match status" value="1"/>
</dbReference>
<dbReference type="Gene3D" id="1.25.40.10">
    <property type="entry name" value="Tetratricopeptide repeat domain"/>
    <property type="match status" value="1"/>
</dbReference>
<dbReference type="Proteomes" id="UP001501444">
    <property type="component" value="Unassembled WGS sequence"/>
</dbReference>
<dbReference type="Pfam" id="PF13191">
    <property type="entry name" value="AAA_16"/>
    <property type="match status" value="1"/>
</dbReference>
<dbReference type="InterPro" id="IPR000792">
    <property type="entry name" value="Tscrpt_reg_LuxR_C"/>
</dbReference>
<dbReference type="InterPro" id="IPR011990">
    <property type="entry name" value="TPR-like_helical_dom_sf"/>
</dbReference>
<keyword evidence="5" id="KW-1185">Reference proteome</keyword>
<protein>
    <submittedName>
        <fullName evidence="4">AAA family ATPase</fullName>
    </submittedName>
</protein>
<dbReference type="InterPro" id="IPR016032">
    <property type="entry name" value="Sig_transdc_resp-reg_C-effctor"/>
</dbReference>
<organism evidence="4 5">
    <name type="scientific">Dactylosporangium salmoneum</name>
    <dbReference type="NCBI Taxonomy" id="53361"/>
    <lineage>
        <taxon>Bacteria</taxon>
        <taxon>Bacillati</taxon>
        <taxon>Actinomycetota</taxon>
        <taxon>Actinomycetes</taxon>
        <taxon>Micromonosporales</taxon>
        <taxon>Micromonosporaceae</taxon>
        <taxon>Dactylosporangium</taxon>
    </lineage>
</organism>
<dbReference type="SMART" id="SM00421">
    <property type="entry name" value="HTH_LUXR"/>
    <property type="match status" value="1"/>
</dbReference>
<dbReference type="InterPro" id="IPR036388">
    <property type="entry name" value="WH-like_DNA-bd_sf"/>
</dbReference>
<dbReference type="PANTHER" id="PTHR16305">
    <property type="entry name" value="TESTICULAR SOLUBLE ADENYLYL CYCLASE"/>
    <property type="match status" value="1"/>
</dbReference>
<dbReference type="PROSITE" id="PS00622">
    <property type="entry name" value="HTH_LUXR_1"/>
    <property type="match status" value="1"/>
</dbReference>
<evidence type="ECO:0000256" key="2">
    <source>
        <dbReference type="ARBA" id="ARBA00022840"/>
    </source>
</evidence>
<evidence type="ECO:0000256" key="1">
    <source>
        <dbReference type="ARBA" id="ARBA00022741"/>
    </source>
</evidence>
<reference evidence="4 5" key="1">
    <citation type="journal article" date="2019" name="Int. J. Syst. Evol. Microbiol.">
        <title>The Global Catalogue of Microorganisms (GCM) 10K type strain sequencing project: providing services to taxonomists for standard genome sequencing and annotation.</title>
        <authorList>
            <consortium name="The Broad Institute Genomics Platform"/>
            <consortium name="The Broad Institute Genome Sequencing Center for Infectious Disease"/>
            <person name="Wu L."/>
            <person name="Ma J."/>
        </authorList>
    </citation>
    <scope>NUCLEOTIDE SEQUENCE [LARGE SCALE GENOMIC DNA]</scope>
    <source>
        <strain evidence="4 5">JCM 3272</strain>
    </source>
</reference>
<dbReference type="PANTHER" id="PTHR16305:SF35">
    <property type="entry name" value="TRANSCRIPTIONAL ACTIVATOR DOMAIN"/>
    <property type="match status" value="1"/>
</dbReference>
<dbReference type="PRINTS" id="PR00038">
    <property type="entry name" value="HTHLUXR"/>
</dbReference>
<feature type="domain" description="HTH luxR-type" evidence="3">
    <location>
        <begin position="777"/>
        <end position="842"/>
    </location>
</feature>
<keyword evidence="2" id="KW-0067">ATP-binding</keyword>
<evidence type="ECO:0000313" key="4">
    <source>
        <dbReference type="EMBL" id="GAA2375872.1"/>
    </source>
</evidence>
<dbReference type="CDD" id="cd06170">
    <property type="entry name" value="LuxR_C_like"/>
    <property type="match status" value="1"/>
</dbReference>
<name>A0ABN3HCF1_9ACTN</name>
<proteinExistence type="predicted"/>
<gene>
    <name evidence="4" type="ORF">GCM10010170_079660</name>
</gene>
<evidence type="ECO:0000313" key="5">
    <source>
        <dbReference type="Proteomes" id="UP001501444"/>
    </source>
</evidence>
<dbReference type="RefSeq" id="WP_344617825.1">
    <property type="nucleotide sequence ID" value="NZ_BAAARV010000079.1"/>
</dbReference>
<comment type="caution">
    <text evidence="4">The sequence shown here is derived from an EMBL/GenBank/DDBJ whole genome shotgun (WGS) entry which is preliminary data.</text>
</comment>
<dbReference type="SUPFAM" id="SSF52540">
    <property type="entry name" value="P-loop containing nucleoside triphosphate hydrolases"/>
    <property type="match status" value="1"/>
</dbReference>
<dbReference type="SUPFAM" id="SSF48452">
    <property type="entry name" value="TPR-like"/>
    <property type="match status" value="2"/>
</dbReference>
<evidence type="ECO:0000259" key="3">
    <source>
        <dbReference type="PROSITE" id="PS50043"/>
    </source>
</evidence>
<dbReference type="InterPro" id="IPR041664">
    <property type="entry name" value="AAA_16"/>
</dbReference>
<accession>A0ABN3HCF1</accession>
<dbReference type="InterPro" id="IPR027417">
    <property type="entry name" value="P-loop_NTPase"/>
</dbReference>